<evidence type="ECO:0000259" key="1">
    <source>
        <dbReference type="SMART" id="SM00530"/>
    </source>
</evidence>
<reference evidence="2 3" key="1">
    <citation type="journal article" date="2011" name="J. Bacteriol.">
        <title>Whole genome sequence of the rifamycin B-producing strain Amycolatopsis mediterranei S699.</title>
        <authorList>
            <person name="Verma M."/>
            <person name="Kaur J."/>
            <person name="Kumar M."/>
            <person name="Kumari K."/>
            <person name="Saxena A."/>
            <person name="Anand S."/>
            <person name="Nigam A."/>
            <person name="Ravi V."/>
            <person name="Raghuvanshi S."/>
            <person name="Khurana P."/>
            <person name="Tyagi A.K."/>
            <person name="Khurana J.P."/>
            <person name="Lal R."/>
        </authorList>
    </citation>
    <scope>NUCLEOTIDE SEQUENCE [LARGE SCALE GENOMIC DNA]</scope>
    <source>
        <strain evidence="2 3">S699</strain>
    </source>
</reference>
<dbReference type="GeneID" id="92875829"/>
<dbReference type="Pfam" id="PF13560">
    <property type="entry name" value="HTH_31"/>
    <property type="match status" value="1"/>
</dbReference>
<name>A0A9R0P5V2_AMYMS</name>
<dbReference type="InterPro" id="IPR043917">
    <property type="entry name" value="DUF5753"/>
</dbReference>
<feature type="domain" description="HTH cro/C1-type" evidence="1">
    <location>
        <begin position="17"/>
        <end position="72"/>
    </location>
</feature>
<evidence type="ECO:0000313" key="2">
    <source>
        <dbReference type="EMBL" id="AEK46908.1"/>
    </source>
</evidence>
<evidence type="ECO:0000313" key="3">
    <source>
        <dbReference type="Proteomes" id="UP000006138"/>
    </source>
</evidence>
<proteinExistence type="predicted"/>
<dbReference type="Proteomes" id="UP000006138">
    <property type="component" value="Chromosome"/>
</dbReference>
<dbReference type="KEGG" id="amn:RAM_42205"/>
<dbReference type="SUPFAM" id="SSF47413">
    <property type="entry name" value="lambda repressor-like DNA-binding domains"/>
    <property type="match status" value="1"/>
</dbReference>
<dbReference type="RefSeq" id="WP_014467752.1">
    <property type="nucleotide sequence ID" value="NC_017186.1"/>
</dbReference>
<dbReference type="SMART" id="SM00530">
    <property type="entry name" value="HTH_XRE"/>
    <property type="match status" value="1"/>
</dbReference>
<dbReference type="InterPro" id="IPR010982">
    <property type="entry name" value="Lambda_DNA-bd_dom_sf"/>
</dbReference>
<sequence length="280" mass="31460">MAEYRGPNIRGRQLGERLLQRMSEKNWGVREMSRKLDMSAQWVSAVTRGLTRPEPVRMARFLTTLGFDGAEYRELMGLADEIRKPGLLESYPGGWQVQTLAWHEERAAEIAAFQGLILPGLLQTADYARSLMVETGNAPSPDGIDERVFARMARQLVLTRRPRIEFQFFIHEFALRLPVGRQDRSVMRGQLAHLLRVSAQPNVSIRVVPARIGGHPAVSGHFKLIESTEFEPVVYIEHEISSLFLEAPDEIAVYRQVVAKLGDVALDAARSEAFIAGLAE</sequence>
<gene>
    <name evidence="2" type="ordered locus">RAM_42205</name>
</gene>
<dbReference type="EMBL" id="CP002896">
    <property type="protein sequence ID" value="AEK46908.1"/>
    <property type="molecule type" value="Genomic_DNA"/>
</dbReference>
<protein>
    <recommendedName>
        <fullName evidence="1">HTH cro/C1-type domain-containing protein</fullName>
    </recommendedName>
</protein>
<dbReference type="Pfam" id="PF19054">
    <property type="entry name" value="DUF5753"/>
    <property type="match status" value="1"/>
</dbReference>
<organism evidence="2 3">
    <name type="scientific">Amycolatopsis mediterranei (strain S699)</name>
    <name type="common">Nocardia mediterranei</name>
    <dbReference type="NCBI Taxonomy" id="713604"/>
    <lineage>
        <taxon>Bacteria</taxon>
        <taxon>Bacillati</taxon>
        <taxon>Actinomycetota</taxon>
        <taxon>Actinomycetes</taxon>
        <taxon>Pseudonocardiales</taxon>
        <taxon>Pseudonocardiaceae</taxon>
        <taxon>Amycolatopsis</taxon>
    </lineage>
</organism>
<dbReference type="InterPro" id="IPR001387">
    <property type="entry name" value="Cro/C1-type_HTH"/>
</dbReference>
<keyword evidence="3" id="KW-1185">Reference proteome</keyword>
<accession>A0A9R0P5V2</accession>
<dbReference type="GO" id="GO:0003677">
    <property type="term" value="F:DNA binding"/>
    <property type="evidence" value="ECO:0007669"/>
    <property type="project" value="InterPro"/>
</dbReference>
<dbReference type="AlphaFoldDB" id="A0A9R0P5V2"/>